<dbReference type="AlphaFoldDB" id="A0A0C3LG83"/>
<protein>
    <recommendedName>
        <fullName evidence="1">Protein kinase domain-containing protein</fullName>
    </recommendedName>
</protein>
<dbReference type="GO" id="GO:0004674">
    <property type="term" value="F:protein serine/threonine kinase activity"/>
    <property type="evidence" value="ECO:0007669"/>
    <property type="project" value="TreeGrafter"/>
</dbReference>
<dbReference type="EMBL" id="KN822951">
    <property type="protein sequence ID" value="KIO32988.1"/>
    <property type="molecule type" value="Genomic_DNA"/>
</dbReference>
<evidence type="ECO:0000259" key="1">
    <source>
        <dbReference type="PROSITE" id="PS50011"/>
    </source>
</evidence>
<evidence type="ECO:0000313" key="3">
    <source>
        <dbReference type="Proteomes" id="UP000054248"/>
    </source>
</evidence>
<dbReference type="Proteomes" id="UP000054248">
    <property type="component" value="Unassembled WGS sequence"/>
</dbReference>
<dbReference type="Pfam" id="PF07714">
    <property type="entry name" value="PK_Tyr_Ser-Thr"/>
    <property type="match status" value="1"/>
</dbReference>
<dbReference type="PROSITE" id="PS50011">
    <property type="entry name" value="PROTEIN_KINASE_DOM"/>
    <property type="match status" value="1"/>
</dbReference>
<evidence type="ECO:0000313" key="2">
    <source>
        <dbReference type="EMBL" id="KIO32988.1"/>
    </source>
</evidence>
<reference evidence="2 3" key="1">
    <citation type="submission" date="2014-04" db="EMBL/GenBank/DDBJ databases">
        <authorList>
            <consortium name="DOE Joint Genome Institute"/>
            <person name="Kuo A."/>
            <person name="Girlanda M."/>
            <person name="Perotto S."/>
            <person name="Kohler A."/>
            <person name="Nagy L.G."/>
            <person name="Floudas D."/>
            <person name="Copeland A."/>
            <person name="Barry K.W."/>
            <person name="Cichocki N."/>
            <person name="Veneault-Fourrey C."/>
            <person name="LaButti K."/>
            <person name="Lindquist E.A."/>
            <person name="Lipzen A."/>
            <person name="Lundell T."/>
            <person name="Morin E."/>
            <person name="Murat C."/>
            <person name="Sun H."/>
            <person name="Tunlid A."/>
            <person name="Henrissat B."/>
            <person name="Grigoriev I.V."/>
            <person name="Hibbett D.S."/>
            <person name="Martin F."/>
            <person name="Nordberg H.P."/>
            <person name="Cantor M.N."/>
            <person name="Hua S.X."/>
        </authorList>
    </citation>
    <scope>NUCLEOTIDE SEQUENCE [LARGE SCALE GENOMIC DNA]</scope>
    <source>
        <strain evidence="2 3">MUT 4182</strain>
    </source>
</reference>
<dbReference type="PROSITE" id="PS00108">
    <property type="entry name" value="PROTEIN_KINASE_ST"/>
    <property type="match status" value="1"/>
</dbReference>
<dbReference type="HOGENOM" id="CLU_000288_7_18_1"/>
<dbReference type="InterPro" id="IPR000719">
    <property type="entry name" value="Prot_kinase_dom"/>
</dbReference>
<feature type="non-terminal residue" evidence="2">
    <location>
        <position position="211"/>
    </location>
</feature>
<feature type="non-terminal residue" evidence="2">
    <location>
        <position position="1"/>
    </location>
</feature>
<organism evidence="2 3">
    <name type="scientific">Tulasnella calospora MUT 4182</name>
    <dbReference type="NCBI Taxonomy" id="1051891"/>
    <lineage>
        <taxon>Eukaryota</taxon>
        <taxon>Fungi</taxon>
        <taxon>Dikarya</taxon>
        <taxon>Basidiomycota</taxon>
        <taxon>Agaricomycotina</taxon>
        <taxon>Agaricomycetes</taxon>
        <taxon>Cantharellales</taxon>
        <taxon>Tulasnellaceae</taxon>
        <taxon>Tulasnella</taxon>
    </lineage>
</organism>
<keyword evidence="3" id="KW-1185">Reference proteome</keyword>
<dbReference type="OrthoDB" id="346907at2759"/>
<dbReference type="PANTHER" id="PTHR44329">
    <property type="entry name" value="SERINE/THREONINE-PROTEIN KINASE TNNI3K-RELATED"/>
    <property type="match status" value="1"/>
</dbReference>
<name>A0A0C3LG83_9AGAM</name>
<dbReference type="InterPro" id="IPR011009">
    <property type="entry name" value="Kinase-like_dom_sf"/>
</dbReference>
<dbReference type="InterPro" id="IPR051681">
    <property type="entry name" value="Ser/Thr_Kinases-Pseudokinases"/>
</dbReference>
<sequence length="211" mass="23661">EAFIWSQTQHPNLHPFFGYRSEPRPRLISPWCRHGNLSDYLRASPGLPRLDKMILIRQAACGLEHLHSQTPPISHGDIKPENVLINDHLEAVLSDFGLGRVLVGLGVHTGFTTSDTAHGTLRYMAAELFAQGGLRSSLQTDVYAFGGLMLAAMSGKRPFDGLDEPTILLRILQDKQPRQEDHLELPPSDLLWSLMRRCWSINRKARPAIQA</sequence>
<dbReference type="STRING" id="1051891.A0A0C3LG83"/>
<feature type="domain" description="Protein kinase" evidence="1">
    <location>
        <begin position="1"/>
        <end position="211"/>
    </location>
</feature>
<dbReference type="InterPro" id="IPR008271">
    <property type="entry name" value="Ser/Thr_kinase_AS"/>
</dbReference>
<dbReference type="Gene3D" id="1.10.510.10">
    <property type="entry name" value="Transferase(Phosphotransferase) domain 1"/>
    <property type="match status" value="1"/>
</dbReference>
<dbReference type="PANTHER" id="PTHR44329:SF260">
    <property type="entry name" value="PROTEIN KINASE DOMAIN-CONTAINING PROTEIN"/>
    <property type="match status" value="1"/>
</dbReference>
<accession>A0A0C3LG83</accession>
<dbReference type="InterPro" id="IPR001245">
    <property type="entry name" value="Ser-Thr/Tyr_kinase_cat_dom"/>
</dbReference>
<dbReference type="GO" id="GO:0005524">
    <property type="term" value="F:ATP binding"/>
    <property type="evidence" value="ECO:0007669"/>
    <property type="project" value="InterPro"/>
</dbReference>
<reference evidence="3" key="2">
    <citation type="submission" date="2015-01" db="EMBL/GenBank/DDBJ databases">
        <title>Evolutionary Origins and Diversification of the Mycorrhizal Mutualists.</title>
        <authorList>
            <consortium name="DOE Joint Genome Institute"/>
            <consortium name="Mycorrhizal Genomics Consortium"/>
            <person name="Kohler A."/>
            <person name="Kuo A."/>
            <person name="Nagy L.G."/>
            <person name="Floudas D."/>
            <person name="Copeland A."/>
            <person name="Barry K.W."/>
            <person name="Cichocki N."/>
            <person name="Veneault-Fourrey C."/>
            <person name="LaButti K."/>
            <person name="Lindquist E.A."/>
            <person name="Lipzen A."/>
            <person name="Lundell T."/>
            <person name="Morin E."/>
            <person name="Murat C."/>
            <person name="Riley R."/>
            <person name="Ohm R."/>
            <person name="Sun H."/>
            <person name="Tunlid A."/>
            <person name="Henrissat B."/>
            <person name="Grigoriev I.V."/>
            <person name="Hibbett D.S."/>
            <person name="Martin F."/>
        </authorList>
    </citation>
    <scope>NUCLEOTIDE SEQUENCE [LARGE SCALE GENOMIC DNA]</scope>
    <source>
        <strain evidence="3">MUT 4182</strain>
    </source>
</reference>
<gene>
    <name evidence="2" type="ORF">M407DRAFT_46371</name>
</gene>
<dbReference type="SMART" id="SM00220">
    <property type="entry name" value="S_TKc"/>
    <property type="match status" value="1"/>
</dbReference>
<proteinExistence type="predicted"/>
<dbReference type="SUPFAM" id="SSF56112">
    <property type="entry name" value="Protein kinase-like (PK-like)"/>
    <property type="match status" value="1"/>
</dbReference>